<feature type="transmembrane region" description="Helical" evidence="1">
    <location>
        <begin position="176"/>
        <end position="195"/>
    </location>
</feature>
<evidence type="ECO:0000313" key="2">
    <source>
        <dbReference type="EMBL" id="WBW74827.1"/>
    </source>
</evidence>
<feature type="transmembrane region" description="Helical" evidence="1">
    <location>
        <begin position="406"/>
        <end position="431"/>
    </location>
</feature>
<proteinExistence type="predicted"/>
<feature type="transmembrane region" description="Helical" evidence="1">
    <location>
        <begin position="356"/>
        <end position="376"/>
    </location>
</feature>
<reference evidence="2 3" key="1">
    <citation type="journal article" date="2023" name="G3 (Bethesda)">
        <title>A high-quality reference genome for the fission yeast Schizosaccharomyces osmophilus.</title>
        <authorList>
            <person name="Jia G.S."/>
            <person name="Zhang W.C."/>
            <person name="Liang Y."/>
            <person name="Liu X.H."/>
            <person name="Rhind N."/>
            <person name="Pidoux A."/>
            <person name="Brysch-Herzberg M."/>
            <person name="Du L.L."/>
        </authorList>
    </citation>
    <scope>NUCLEOTIDE SEQUENCE [LARGE SCALE GENOMIC DNA]</scope>
    <source>
        <strain evidence="2 3">CBS 15793</strain>
    </source>
</reference>
<keyword evidence="1" id="KW-1133">Transmembrane helix</keyword>
<feature type="transmembrane region" description="Helical" evidence="1">
    <location>
        <begin position="495"/>
        <end position="516"/>
    </location>
</feature>
<organism evidence="2 3">
    <name type="scientific">Schizosaccharomyces osmophilus</name>
    <dbReference type="NCBI Taxonomy" id="2545709"/>
    <lineage>
        <taxon>Eukaryota</taxon>
        <taxon>Fungi</taxon>
        <taxon>Dikarya</taxon>
        <taxon>Ascomycota</taxon>
        <taxon>Taphrinomycotina</taxon>
        <taxon>Schizosaccharomycetes</taxon>
        <taxon>Schizosaccharomycetales</taxon>
        <taxon>Schizosaccharomycetaceae</taxon>
        <taxon>Schizosaccharomyces</taxon>
    </lineage>
</organism>
<protein>
    <submittedName>
        <fullName evidence="2">Transmembrane transporter</fullName>
    </submittedName>
</protein>
<feature type="transmembrane region" description="Helical" evidence="1">
    <location>
        <begin position="135"/>
        <end position="155"/>
    </location>
</feature>
<evidence type="ECO:0000256" key="1">
    <source>
        <dbReference type="SAM" id="Phobius"/>
    </source>
</evidence>
<gene>
    <name evidence="2" type="ORF">SOMG_04179</name>
</gene>
<feature type="transmembrane region" description="Helical" evidence="1">
    <location>
        <begin position="299"/>
        <end position="319"/>
    </location>
</feature>
<feature type="transmembrane region" description="Helical" evidence="1">
    <location>
        <begin position="259"/>
        <end position="279"/>
    </location>
</feature>
<keyword evidence="1 2" id="KW-0812">Transmembrane</keyword>
<name>A0AAE9WEE8_9SCHI</name>
<feature type="transmembrane region" description="Helical" evidence="1">
    <location>
        <begin position="201"/>
        <end position="219"/>
    </location>
</feature>
<keyword evidence="3" id="KW-1185">Reference proteome</keyword>
<dbReference type="KEGG" id="som:SOMG_04179"/>
<dbReference type="PANTHER" id="PTHR40467:SF1">
    <property type="match status" value="1"/>
</dbReference>
<dbReference type="AlphaFoldDB" id="A0AAE9WEE8"/>
<evidence type="ECO:0000313" key="3">
    <source>
        <dbReference type="Proteomes" id="UP001212411"/>
    </source>
</evidence>
<feature type="transmembrane region" description="Helical" evidence="1">
    <location>
        <begin position="451"/>
        <end position="474"/>
    </location>
</feature>
<dbReference type="RefSeq" id="XP_056039070.1">
    <property type="nucleotide sequence ID" value="XM_056182966.1"/>
</dbReference>
<dbReference type="GeneID" id="80877655"/>
<sequence>MSDDLEASSHLFARSSVNDTSSQLSRLEEVELLEGALPSPYREEFLNEDALYLPPKPQYGQSYLAAGPYYANKMTPGWPLNYFIGIERSRFEKKLSNFWLRNFLLQVLAPCVVLLWCAIPMPLYQDNQGIVRIKFWFFLFFYYGIYNAVGLLWITKLFHIYSVNWFSSKLGGTMSYILFWAFSILVGSLAVYFTAWRQITFTWITLMFISMIIPIGISFSKLWNKHSRRTTQFLSQLSLLEPNVRSNAVLETIGWKDAYAHYSWFIIVLCVTLVVYLAGEYLTNIYMSTLPHSSSVAIAYVYSWMCTVSLCNLVSSWILNTKTHSYALVSVFKLYFELTLQVYVRNLYARLESPQQFVLVQIASSLTMMTVVPLILMSRTAYHFNKSLTNSLDPYAVYRKNMGRNFYVKCVASNLSMLSFLGWSVILHFGPNAAIYPYFTFAKDSPYSFKLTFYASSAVWASELIAAYFTRLIMSKYYDFEVSLEAIRDFVEYPDMIPAFIFVGIHVLQNVLFSIIQLRF</sequence>
<dbReference type="InterPro" id="IPR039966">
    <property type="entry name" value="C553.12c"/>
</dbReference>
<dbReference type="PANTHER" id="PTHR40467">
    <property type="match status" value="1"/>
</dbReference>
<keyword evidence="1" id="KW-0472">Membrane</keyword>
<feature type="transmembrane region" description="Helical" evidence="1">
    <location>
        <begin position="326"/>
        <end position="344"/>
    </location>
</feature>
<dbReference type="EMBL" id="CP115613">
    <property type="protein sequence ID" value="WBW74827.1"/>
    <property type="molecule type" value="Genomic_DNA"/>
</dbReference>
<dbReference type="Proteomes" id="UP001212411">
    <property type="component" value="Chromosome 3"/>
</dbReference>
<feature type="transmembrane region" description="Helical" evidence="1">
    <location>
        <begin position="98"/>
        <end position="123"/>
    </location>
</feature>
<accession>A0AAE9WEE8</accession>